<proteinExistence type="predicted"/>
<dbReference type="InterPro" id="IPR050307">
    <property type="entry name" value="Sterol_Desaturase_Related"/>
</dbReference>
<evidence type="ECO:0000313" key="8">
    <source>
        <dbReference type="Proteomes" id="UP000007799"/>
    </source>
</evidence>
<dbReference type="InParanoid" id="F2UJK5"/>
<dbReference type="PANTHER" id="PTHR11863">
    <property type="entry name" value="STEROL DESATURASE"/>
    <property type="match status" value="1"/>
</dbReference>
<feature type="domain" description="Fatty acid hydroxylase" evidence="6">
    <location>
        <begin position="163"/>
        <end position="288"/>
    </location>
</feature>
<evidence type="ECO:0000313" key="7">
    <source>
        <dbReference type="EMBL" id="EGD77304.1"/>
    </source>
</evidence>
<gene>
    <name evidence="7" type="ORF">PTSG_08398</name>
</gene>
<dbReference type="GO" id="GO:0008610">
    <property type="term" value="P:lipid biosynthetic process"/>
    <property type="evidence" value="ECO:0007669"/>
    <property type="project" value="InterPro"/>
</dbReference>
<feature type="transmembrane region" description="Helical" evidence="5">
    <location>
        <begin position="154"/>
        <end position="174"/>
    </location>
</feature>
<reference evidence="7" key="1">
    <citation type="submission" date="2009-08" db="EMBL/GenBank/DDBJ databases">
        <title>Annotation of Salpingoeca rosetta.</title>
        <authorList>
            <consortium name="The Broad Institute Genome Sequencing Platform"/>
            <person name="Russ C."/>
            <person name="Cuomo C."/>
            <person name="Burger G."/>
            <person name="Gray M.W."/>
            <person name="Holland P.W.H."/>
            <person name="King N."/>
            <person name="Lang F.B.F."/>
            <person name="Roger A.J."/>
            <person name="Ruiz-Trillo I."/>
            <person name="Young S.K."/>
            <person name="Zeng Q."/>
            <person name="Gargeya S."/>
            <person name="Alvarado L."/>
            <person name="Berlin A."/>
            <person name="Chapman S.B."/>
            <person name="Chen Z."/>
            <person name="Freedman E."/>
            <person name="Gellesch M."/>
            <person name="Goldberg J."/>
            <person name="Griggs A."/>
            <person name="Gujja S."/>
            <person name="Heilman E."/>
            <person name="Heiman D."/>
            <person name="Howarth C."/>
            <person name="Mehta T."/>
            <person name="Neiman D."/>
            <person name="Pearson M."/>
            <person name="Roberts A."/>
            <person name="Saif S."/>
            <person name="Shea T."/>
            <person name="Shenoy N."/>
            <person name="Sisk P."/>
            <person name="Stolte C."/>
            <person name="Sykes S."/>
            <person name="White J."/>
            <person name="Yandava C."/>
            <person name="Haas B."/>
            <person name="Nusbaum C."/>
            <person name="Birren B."/>
        </authorList>
    </citation>
    <scope>NUCLEOTIDE SEQUENCE [LARGE SCALE GENOMIC DNA]</scope>
    <source>
        <strain evidence="7">ATCC 50818</strain>
    </source>
</reference>
<dbReference type="InterPro" id="IPR006694">
    <property type="entry name" value="Fatty_acid_hydroxylase"/>
</dbReference>
<dbReference type="GO" id="GO:0016491">
    <property type="term" value="F:oxidoreductase activity"/>
    <property type="evidence" value="ECO:0007669"/>
    <property type="project" value="InterPro"/>
</dbReference>
<dbReference type="GeneID" id="16071207"/>
<organism evidence="8">
    <name type="scientific">Salpingoeca rosetta (strain ATCC 50818 / BSB-021)</name>
    <dbReference type="NCBI Taxonomy" id="946362"/>
    <lineage>
        <taxon>Eukaryota</taxon>
        <taxon>Choanoflagellata</taxon>
        <taxon>Craspedida</taxon>
        <taxon>Salpingoecidae</taxon>
        <taxon>Salpingoeca</taxon>
    </lineage>
</organism>
<name>F2UJK5_SALR5</name>
<evidence type="ECO:0000256" key="5">
    <source>
        <dbReference type="SAM" id="Phobius"/>
    </source>
</evidence>
<evidence type="ECO:0000256" key="2">
    <source>
        <dbReference type="ARBA" id="ARBA00022692"/>
    </source>
</evidence>
<evidence type="ECO:0000256" key="3">
    <source>
        <dbReference type="ARBA" id="ARBA00022989"/>
    </source>
</evidence>
<dbReference type="AlphaFoldDB" id="F2UJK5"/>
<feature type="transmembrane region" description="Helical" evidence="5">
    <location>
        <begin position="116"/>
        <end position="134"/>
    </location>
</feature>
<dbReference type="Proteomes" id="UP000007799">
    <property type="component" value="Unassembled WGS sequence"/>
</dbReference>
<evidence type="ECO:0000259" key="6">
    <source>
        <dbReference type="Pfam" id="PF04116"/>
    </source>
</evidence>
<keyword evidence="8" id="KW-1185">Reference proteome</keyword>
<dbReference type="eggNOG" id="KOG0872">
    <property type="taxonomic scope" value="Eukaryota"/>
</dbReference>
<dbReference type="GO" id="GO:0005506">
    <property type="term" value="F:iron ion binding"/>
    <property type="evidence" value="ECO:0007669"/>
    <property type="project" value="InterPro"/>
</dbReference>
<dbReference type="KEGG" id="sre:PTSG_08398"/>
<evidence type="ECO:0000256" key="1">
    <source>
        <dbReference type="ARBA" id="ARBA00004370"/>
    </source>
</evidence>
<accession>F2UJK5</accession>
<keyword evidence="2 5" id="KW-0812">Transmembrane</keyword>
<sequence length="305" mass="34695">MRTTQKVAAVAATTGAAALAAADVAGWAVRVLGLVLLCCGQCQAAVRVAKNLAVDLLEMETTSDFAVASLLVFAGYTLQYVGSAGLFELTHPFGAMSASLSAKQRAQRREQVRKELLLGVGAMIANISVTMIWMRYIEPLVWTYGYFDRHAFSFTWFLLSIPIYMFIFDAWFYWTHRWLHDIPFLWDHVHRIHHQFKEPSAFAQDAVHPFEAILQGPLGHYLPTLFFPIHPIAHAAFGFLSSVFAVAAHDGRQWDINDHYYHHCAGKGRKNSFNYSLYWPLWDVWCNTRYDGPVMDRHALLKRLQ</sequence>
<dbReference type="RefSeq" id="XP_004990648.1">
    <property type="nucleotide sequence ID" value="XM_004990591.1"/>
</dbReference>
<dbReference type="EMBL" id="GL832977">
    <property type="protein sequence ID" value="EGD77304.1"/>
    <property type="molecule type" value="Genomic_DNA"/>
</dbReference>
<protein>
    <submittedName>
        <fullName evidence="7">Sterol desaturase</fullName>
    </submittedName>
</protein>
<keyword evidence="4 5" id="KW-0472">Membrane</keyword>
<dbReference type="GO" id="GO:0016020">
    <property type="term" value="C:membrane"/>
    <property type="evidence" value="ECO:0007669"/>
    <property type="project" value="UniProtKB-SubCell"/>
</dbReference>
<dbReference type="STRING" id="946362.F2UJK5"/>
<comment type="subcellular location">
    <subcellularLocation>
        <location evidence="1">Membrane</location>
    </subcellularLocation>
</comment>
<evidence type="ECO:0000256" key="4">
    <source>
        <dbReference type="ARBA" id="ARBA00023136"/>
    </source>
</evidence>
<feature type="transmembrane region" description="Helical" evidence="5">
    <location>
        <begin position="65"/>
        <end position="87"/>
    </location>
</feature>
<dbReference type="Pfam" id="PF04116">
    <property type="entry name" value="FA_hydroxylase"/>
    <property type="match status" value="1"/>
</dbReference>
<keyword evidence="3 5" id="KW-1133">Transmembrane helix</keyword>
<dbReference type="OMA" id="VNFGLYW"/>
<dbReference type="OrthoDB" id="408954at2759"/>